<evidence type="ECO:0000256" key="3">
    <source>
        <dbReference type="ARBA" id="ARBA00022723"/>
    </source>
</evidence>
<keyword evidence="3" id="KW-0479">Metal-binding</keyword>
<reference evidence="6 7" key="1">
    <citation type="submission" date="2023-12" db="EMBL/GenBank/DDBJ databases">
        <title>Gut-associated functions are favored during microbiome assembly across C. elegans life.</title>
        <authorList>
            <person name="Zimmermann J."/>
        </authorList>
    </citation>
    <scope>NUCLEOTIDE SEQUENCE [LARGE SCALE GENOMIC DNA]</scope>
    <source>
        <strain evidence="6 7">JUb134</strain>
    </source>
</reference>
<gene>
    <name evidence="6" type="ORF">WH159_12505</name>
</gene>
<dbReference type="SUPFAM" id="SSF51621">
    <property type="entry name" value="Phosphoenolpyruvate/pyruvate domain"/>
    <property type="match status" value="1"/>
</dbReference>
<dbReference type="InterPro" id="IPR011206">
    <property type="entry name" value="Citrate_lyase_beta/mcl1/mcl2"/>
</dbReference>
<dbReference type="Proteomes" id="UP001380365">
    <property type="component" value="Unassembled WGS sequence"/>
</dbReference>
<dbReference type="GO" id="GO:0016829">
    <property type="term" value="F:lyase activity"/>
    <property type="evidence" value="ECO:0007669"/>
    <property type="project" value="UniProtKB-KW"/>
</dbReference>
<protein>
    <submittedName>
        <fullName evidence="6">CoA ester lyase</fullName>
    </submittedName>
</protein>
<dbReference type="InterPro" id="IPR040442">
    <property type="entry name" value="Pyrv_kinase-like_dom_sf"/>
</dbReference>
<dbReference type="Pfam" id="PF03328">
    <property type="entry name" value="HpcH_HpaI"/>
    <property type="match status" value="1"/>
</dbReference>
<dbReference type="PANTHER" id="PTHR32308">
    <property type="entry name" value="LYASE BETA SUBUNIT, PUTATIVE (AFU_ORTHOLOGUE AFUA_4G13030)-RELATED"/>
    <property type="match status" value="1"/>
</dbReference>
<name>A0ABU8Q779_9SPHN</name>
<evidence type="ECO:0000313" key="7">
    <source>
        <dbReference type="Proteomes" id="UP001380365"/>
    </source>
</evidence>
<dbReference type="InterPro" id="IPR015813">
    <property type="entry name" value="Pyrv/PenolPyrv_kinase-like_dom"/>
</dbReference>
<keyword evidence="7" id="KW-1185">Reference proteome</keyword>
<evidence type="ECO:0000313" key="6">
    <source>
        <dbReference type="EMBL" id="MEJ5095356.1"/>
    </source>
</evidence>
<keyword evidence="6" id="KW-0456">Lyase</keyword>
<comment type="similarity">
    <text evidence="2">Belongs to the HpcH/HpaI aldolase family.</text>
</comment>
<feature type="domain" description="HpcH/HpaI aldolase/citrate lyase" evidence="5">
    <location>
        <begin position="8"/>
        <end position="218"/>
    </location>
</feature>
<dbReference type="PANTHER" id="PTHR32308:SF10">
    <property type="entry name" value="CITRATE LYASE SUBUNIT BETA"/>
    <property type="match status" value="1"/>
</dbReference>
<dbReference type="EMBL" id="JBBGZA010000001">
    <property type="protein sequence ID" value="MEJ5095356.1"/>
    <property type="molecule type" value="Genomic_DNA"/>
</dbReference>
<evidence type="ECO:0000259" key="5">
    <source>
        <dbReference type="Pfam" id="PF03328"/>
    </source>
</evidence>
<proteinExistence type="inferred from homology"/>
<evidence type="ECO:0000256" key="1">
    <source>
        <dbReference type="ARBA" id="ARBA00001946"/>
    </source>
</evidence>
<dbReference type="InterPro" id="IPR005000">
    <property type="entry name" value="Aldolase/citrate-lyase_domain"/>
</dbReference>
<evidence type="ECO:0000256" key="4">
    <source>
        <dbReference type="ARBA" id="ARBA00022842"/>
    </source>
</evidence>
<keyword evidence="4" id="KW-0460">Magnesium</keyword>
<dbReference type="RefSeq" id="WP_132884589.1">
    <property type="nucleotide sequence ID" value="NZ_JBBGZA010000001.1"/>
</dbReference>
<dbReference type="Gene3D" id="3.20.20.60">
    <property type="entry name" value="Phosphoenolpyruvate-binding domains"/>
    <property type="match status" value="1"/>
</dbReference>
<comment type="cofactor">
    <cofactor evidence="1">
        <name>Mg(2+)</name>
        <dbReference type="ChEBI" id="CHEBI:18420"/>
    </cofactor>
</comment>
<evidence type="ECO:0000256" key="2">
    <source>
        <dbReference type="ARBA" id="ARBA00005568"/>
    </source>
</evidence>
<comment type="caution">
    <text evidence="6">The sequence shown here is derived from an EMBL/GenBank/DDBJ whole genome shotgun (WGS) entry which is preliminary data.</text>
</comment>
<accession>A0ABU8Q779</accession>
<organism evidence="6 7">
    <name type="scientific">Sphingomonas molluscorum</name>
    <dbReference type="NCBI Taxonomy" id="418184"/>
    <lineage>
        <taxon>Bacteria</taxon>
        <taxon>Pseudomonadati</taxon>
        <taxon>Pseudomonadota</taxon>
        <taxon>Alphaproteobacteria</taxon>
        <taxon>Sphingomonadales</taxon>
        <taxon>Sphingomonadaceae</taxon>
        <taxon>Sphingomonas</taxon>
    </lineage>
</organism>
<sequence>MSDLRPRRSALFLPASNARAIEKARTLPCDVVILDLEDAVAPEQKQAAREAAVAAAREGGFGARELVLRVNGLDSPWAAGDLAAADSAPFDAVLVPKVNAAADVDAAEAQVQRAPIWAMIETCRAIPSLGAIAAAAERTRLQAFVIGTNDLAKEMRCRLSADRAELLPLLTLALAAGRGWGLTVLDGVHNAIDDDAGFEAVCRQGAALGFDGKTLIHPRQIAACNAAFSPSPEDVARAEAIVAAFATPDADGRGAIRLDGAMVERLHLEQAQRVLALAAQSRSAA</sequence>
<dbReference type="PIRSF" id="PIRSF015582">
    <property type="entry name" value="Cit_lyase_B"/>
    <property type="match status" value="1"/>
</dbReference>